<keyword evidence="2 6" id="KW-0812">Transmembrane</keyword>
<reference evidence="7" key="1">
    <citation type="submission" date="2013-12" db="EMBL/GenBank/DDBJ databases">
        <authorList>
            <person name="Genoscope - CEA"/>
        </authorList>
    </citation>
    <scope>NUCLEOTIDE SEQUENCE</scope>
    <source>
        <strain evidence="7">CBS 1993</strain>
    </source>
</reference>
<evidence type="ECO:0000256" key="3">
    <source>
        <dbReference type="ARBA" id="ARBA00022824"/>
    </source>
</evidence>
<proteinExistence type="predicted"/>
<evidence type="ECO:0000256" key="6">
    <source>
        <dbReference type="SAM" id="Phobius"/>
    </source>
</evidence>
<feature type="transmembrane region" description="Helical" evidence="6">
    <location>
        <begin position="132"/>
        <end position="152"/>
    </location>
</feature>
<keyword evidence="4 6" id="KW-1133">Transmembrane helix</keyword>
<evidence type="ECO:0008006" key="9">
    <source>
        <dbReference type="Google" id="ProtNLM"/>
    </source>
</evidence>
<dbReference type="GO" id="GO:0005789">
    <property type="term" value="C:endoplasmic reticulum membrane"/>
    <property type="evidence" value="ECO:0007669"/>
    <property type="project" value="UniProtKB-SubCell"/>
</dbReference>
<organism evidence="7 8">
    <name type="scientific">Kuraishia capsulata CBS 1993</name>
    <dbReference type="NCBI Taxonomy" id="1382522"/>
    <lineage>
        <taxon>Eukaryota</taxon>
        <taxon>Fungi</taxon>
        <taxon>Dikarya</taxon>
        <taxon>Ascomycota</taxon>
        <taxon>Saccharomycotina</taxon>
        <taxon>Pichiomycetes</taxon>
        <taxon>Pichiales</taxon>
        <taxon>Pichiaceae</taxon>
        <taxon>Kuraishia</taxon>
    </lineage>
</organism>
<accession>W6MT09</accession>
<protein>
    <recommendedName>
        <fullName evidence="9">Vacuolar ATPase assembly integral membrane protein VPH2</fullName>
    </recommendedName>
</protein>
<evidence type="ECO:0000313" key="8">
    <source>
        <dbReference type="Proteomes" id="UP000019384"/>
    </source>
</evidence>
<dbReference type="Pfam" id="PF11712">
    <property type="entry name" value="Vma12"/>
    <property type="match status" value="1"/>
</dbReference>
<name>W6MT09_9ASCO</name>
<feature type="transmembrane region" description="Helical" evidence="6">
    <location>
        <begin position="164"/>
        <end position="187"/>
    </location>
</feature>
<reference evidence="7" key="2">
    <citation type="submission" date="2014-02" db="EMBL/GenBank/DDBJ databases">
        <title>Complete DNA sequence of /Kuraishia capsulata/ illustrates novel genomic features among budding yeasts (/Saccharomycotina/).</title>
        <authorList>
            <person name="Morales L."/>
            <person name="Noel B."/>
            <person name="Porcel B."/>
            <person name="Marcet-Houben M."/>
            <person name="Hullo M-F."/>
            <person name="Sacerdot C."/>
            <person name="Tekaia F."/>
            <person name="Leh-Louis V."/>
            <person name="Despons L."/>
            <person name="Khanna V."/>
            <person name="Aury J-M."/>
            <person name="Barbe V."/>
            <person name="Couloux A."/>
            <person name="Labadie K."/>
            <person name="Pelletier E."/>
            <person name="Souciet J-L."/>
            <person name="Boekhout T."/>
            <person name="Gabaldon T."/>
            <person name="Wincker P."/>
            <person name="Dujon B."/>
        </authorList>
    </citation>
    <scope>NUCLEOTIDE SEQUENCE</scope>
    <source>
        <strain evidence="7">CBS 1993</strain>
    </source>
</reference>
<evidence type="ECO:0000256" key="1">
    <source>
        <dbReference type="ARBA" id="ARBA00004477"/>
    </source>
</evidence>
<comment type="subcellular location">
    <subcellularLocation>
        <location evidence="1">Endoplasmic reticulum membrane</location>
        <topology evidence="1">Multi-pass membrane protein</topology>
    </subcellularLocation>
</comment>
<keyword evidence="3" id="KW-0256">Endoplasmic reticulum</keyword>
<dbReference type="PANTHER" id="PTHR31394">
    <property type="entry name" value="TRANSMEMBRANE PROTEIN 199"/>
    <property type="match status" value="1"/>
</dbReference>
<gene>
    <name evidence="7" type="ORF">KUCA_T00005481001</name>
</gene>
<dbReference type="PANTHER" id="PTHR31394:SF1">
    <property type="entry name" value="TRANSMEMBRANE PROTEIN 199"/>
    <property type="match status" value="1"/>
</dbReference>
<dbReference type="InterPro" id="IPR021013">
    <property type="entry name" value="ATPase_Vma12"/>
</dbReference>
<dbReference type="GeneID" id="34522866"/>
<dbReference type="OrthoDB" id="19981at2759"/>
<dbReference type="HOGENOM" id="CLU_091774_0_0_1"/>
<dbReference type="RefSeq" id="XP_022461478.1">
    <property type="nucleotide sequence ID" value="XM_022600680.1"/>
</dbReference>
<dbReference type="Proteomes" id="UP000019384">
    <property type="component" value="Unassembled WGS sequence"/>
</dbReference>
<evidence type="ECO:0000256" key="4">
    <source>
        <dbReference type="ARBA" id="ARBA00022989"/>
    </source>
</evidence>
<evidence type="ECO:0000313" key="7">
    <source>
        <dbReference type="EMBL" id="CDK29493.1"/>
    </source>
</evidence>
<keyword evidence="5 6" id="KW-0472">Membrane</keyword>
<dbReference type="STRING" id="1382522.W6MT09"/>
<dbReference type="EMBL" id="HG793130">
    <property type="protein sequence ID" value="CDK29493.1"/>
    <property type="molecule type" value="Genomic_DNA"/>
</dbReference>
<sequence>MTLYEFSQGIQNLVDQIDLPVEKKQRLYDARSITHNDLITIYRLYTSCKICNESDSTEKLSLSALLKTTKICEKPIAPKAKKSPEFLRQMERLRQRQQELEYQELVKNSTLSFSLNPGSSPSAVTKELKHQVTTIINILISVVSVGYAVWYWTGTSMNINDAYRILLCLFFSILVLIAEVVVFGGYLRKIEEARSVERKKIEVKKVIESVSFESARGQDTKLE</sequence>
<evidence type="ECO:0000256" key="2">
    <source>
        <dbReference type="ARBA" id="ARBA00022692"/>
    </source>
</evidence>
<dbReference type="GO" id="GO:0070072">
    <property type="term" value="P:vacuolar proton-transporting V-type ATPase complex assembly"/>
    <property type="evidence" value="ECO:0007669"/>
    <property type="project" value="InterPro"/>
</dbReference>
<dbReference type="AlphaFoldDB" id="W6MT09"/>
<keyword evidence="8" id="KW-1185">Reference proteome</keyword>
<evidence type="ECO:0000256" key="5">
    <source>
        <dbReference type="ARBA" id="ARBA00023136"/>
    </source>
</evidence>